<dbReference type="Gene3D" id="3.40.50.300">
    <property type="entry name" value="P-loop containing nucleotide triphosphate hydrolases"/>
    <property type="match status" value="1"/>
</dbReference>
<sequence>MSGVEPFSLACGVMQVISFAELTFIMCRSILKTGTPDPTLDGRVQDLMAICDEVEKRCTPLPSVPLSPNEQKLLDLATRTTRTAKELKAEVAKICPASGQGKLSASLIGTLKVLGHRRKIDKLEKAMIDAQKALENGLLANICTQGKALEIQISEGFSSLETTLQNFITARSEGHLQLTKLINDRFDNVNANVASEARQTRQDVSQISTRLENLSTSLTNRQDYERFLASLKYPRMNDRRSNVTESFATTFEWVFRVPGGGKQSSQGSFEDSVDSDVGSGASSQDEGDTGSDSNDHSDDSNDSDADEEEVSVGFVEWLTSADEPLFWISGKPGSGKSTLMKFLLHDHRTREALEPVYPGALIVSHFFWLAGQEMERSIKGLMCSFLHQLASEREEVYSDIIRHPDFDNVRLKDSCSDWSLKELQKTVFHALTVSMTPVLFFLDGLDEVDPGPVDGPFALLQLVNDLCKVPKIKVCTSSRPEAIFSRQLGMRPSFRVQDLTRRDIKGYAKQQLQSCTTTEFRHSDSFRSLINKIAQRADGVFLWAALTVKSLQRGLVHEDSADELERRLNALPDGLNALYRDMWNRHNEDNQVYRDTAARCLNLILDYDECPFEEKGDMVTTIYLAHNAALRSAMMKRRSCTTISGDQFIKNCSKFEMDIVTRSAGLVEVEHAPDGMTYINFVHRSAEDFLTQTLEGQAIRSHDKSTREERMLSLMEAYLTIALYLNPKDYTPTNGVGANDSIFSVISRLYAAMRTAHNPVGLFVNAQLSTQTPLEPLGSKALGFIHHLCRVAKESQWMSRALTTRGTDVLGVMTQWAHTPWSIHVTQNDEEALGSFSSTYRTYLIFSALHTRQEGPYLQSSNASTSANALDTVSYLLRSGSINPNSRSVSWDTSKHRTPPSICRTTSILAAFIEPIIFNHGYWNLCTNTVIAAVELCKWFIALGEGIKNRIILTFIRYENPNDRKGFWQYHNHNSPELMSTPWRTEDTFSLLLEVNVAFLLSLFCSGVRHLHPDHDEINGMQCTALRFEECQVVGIMRRSPGDNHATIHRPDANSKYVVSSKEWKVFALGFCSIPIDIQALRGETERTDNIISRHELEESMIKRGLWIRWEDVEKDPSQFRHVEYDGVLP</sequence>
<evidence type="ECO:0000259" key="3">
    <source>
        <dbReference type="Pfam" id="PF24883"/>
    </source>
</evidence>
<dbReference type="InterPro" id="IPR027417">
    <property type="entry name" value="P-loop_NTPase"/>
</dbReference>
<name>A0AA40D3R4_9PEZI</name>
<dbReference type="PANTHER" id="PTHR10039:SF5">
    <property type="entry name" value="NACHT DOMAIN-CONTAINING PROTEIN"/>
    <property type="match status" value="1"/>
</dbReference>
<evidence type="ECO:0000256" key="1">
    <source>
        <dbReference type="ARBA" id="ARBA00022737"/>
    </source>
</evidence>
<keyword evidence="5" id="KW-1185">Reference proteome</keyword>
<feature type="compositionally biased region" description="Low complexity" evidence="2">
    <location>
        <begin position="267"/>
        <end position="283"/>
    </location>
</feature>
<feature type="domain" description="Nephrocystin 3-like N-terminal" evidence="3">
    <location>
        <begin position="314"/>
        <end position="479"/>
    </location>
</feature>
<dbReference type="SUPFAM" id="SSF52540">
    <property type="entry name" value="P-loop containing nucleoside triphosphate hydrolases"/>
    <property type="match status" value="1"/>
</dbReference>
<protein>
    <recommendedName>
        <fullName evidence="3">Nephrocystin 3-like N-terminal domain-containing protein</fullName>
    </recommendedName>
</protein>
<accession>A0AA40D3R4</accession>
<dbReference type="Pfam" id="PF24883">
    <property type="entry name" value="NPHP3_N"/>
    <property type="match status" value="1"/>
</dbReference>
<dbReference type="PANTHER" id="PTHR10039">
    <property type="entry name" value="AMELOGENIN"/>
    <property type="match status" value="1"/>
</dbReference>
<gene>
    <name evidence="4" type="ORF">QBC41DRAFT_262507</name>
</gene>
<evidence type="ECO:0000256" key="2">
    <source>
        <dbReference type="SAM" id="MobiDB-lite"/>
    </source>
</evidence>
<dbReference type="AlphaFoldDB" id="A0AA40D3R4"/>
<organism evidence="4 5">
    <name type="scientific">Cercophora samala</name>
    <dbReference type="NCBI Taxonomy" id="330535"/>
    <lineage>
        <taxon>Eukaryota</taxon>
        <taxon>Fungi</taxon>
        <taxon>Dikarya</taxon>
        <taxon>Ascomycota</taxon>
        <taxon>Pezizomycotina</taxon>
        <taxon>Sordariomycetes</taxon>
        <taxon>Sordariomycetidae</taxon>
        <taxon>Sordariales</taxon>
        <taxon>Lasiosphaeriaceae</taxon>
        <taxon>Cercophora</taxon>
    </lineage>
</organism>
<evidence type="ECO:0000313" key="4">
    <source>
        <dbReference type="EMBL" id="KAK0659194.1"/>
    </source>
</evidence>
<proteinExistence type="predicted"/>
<feature type="region of interest" description="Disordered" evidence="2">
    <location>
        <begin position="260"/>
        <end position="306"/>
    </location>
</feature>
<dbReference type="Proteomes" id="UP001174997">
    <property type="component" value="Unassembled WGS sequence"/>
</dbReference>
<evidence type="ECO:0000313" key="5">
    <source>
        <dbReference type="Proteomes" id="UP001174997"/>
    </source>
</evidence>
<comment type="caution">
    <text evidence="4">The sequence shown here is derived from an EMBL/GenBank/DDBJ whole genome shotgun (WGS) entry which is preliminary data.</text>
</comment>
<dbReference type="EMBL" id="JAULSY010000187">
    <property type="protein sequence ID" value="KAK0659194.1"/>
    <property type="molecule type" value="Genomic_DNA"/>
</dbReference>
<dbReference type="InterPro" id="IPR056884">
    <property type="entry name" value="NPHP3-like_N"/>
</dbReference>
<reference evidence="4" key="1">
    <citation type="submission" date="2023-06" db="EMBL/GenBank/DDBJ databases">
        <title>Genome-scale phylogeny and comparative genomics of the fungal order Sordariales.</title>
        <authorList>
            <consortium name="Lawrence Berkeley National Laboratory"/>
            <person name="Hensen N."/>
            <person name="Bonometti L."/>
            <person name="Westerberg I."/>
            <person name="Brannstrom I.O."/>
            <person name="Guillou S."/>
            <person name="Cros-Aarteil S."/>
            <person name="Calhoun S."/>
            <person name="Haridas S."/>
            <person name="Kuo A."/>
            <person name="Mondo S."/>
            <person name="Pangilinan J."/>
            <person name="Riley R."/>
            <person name="Labutti K."/>
            <person name="Andreopoulos B."/>
            <person name="Lipzen A."/>
            <person name="Chen C."/>
            <person name="Yanf M."/>
            <person name="Daum C."/>
            <person name="Ng V."/>
            <person name="Clum A."/>
            <person name="Steindorff A."/>
            <person name="Ohm R."/>
            <person name="Martin F."/>
            <person name="Silar P."/>
            <person name="Natvig D."/>
            <person name="Lalanne C."/>
            <person name="Gautier V."/>
            <person name="Ament-Velasquez S.L."/>
            <person name="Kruys A."/>
            <person name="Hutchinson M.I."/>
            <person name="Powell A.J."/>
            <person name="Barry K."/>
            <person name="Miller A.N."/>
            <person name="Grigoriev I.V."/>
            <person name="Debuchy R."/>
            <person name="Gladieux P."/>
            <person name="Thoren M.H."/>
            <person name="Johannesson H."/>
        </authorList>
    </citation>
    <scope>NUCLEOTIDE SEQUENCE</scope>
    <source>
        <strain evidence="4">CBS 307.81</strain>
    </source>
</reference>
<keyword evidence="1" id="KW-0677">Repeat</keyword>